<comment type="caution">
    <text evidence="1">The sequence shown here is derived from an EMBL/GenBank/DDBJ whole genome shotgun (WGS) entry which is preliminary data.</text>
</comment>
<dbReference type="PANTHER" id="PTHR30087">
    <property type="entry name" value="INNER MEMBRANE PROTEIN"/>
    <property type="match status" value="1"/>
</dbReference>
<sequence>MIGASACLVGLKTRYDGTSATDRRVHELFLQGKVIPFCPEQLGGLSTPRLRAEIAAGTGEDVIDGKSAVLSEDGTDVTLQYLRGAGEVVRVAGELGIKVFYVKSNSPSCGFGRIHIGGELTEGNGVCAAALVRAGIDVICI</sequence>
<proteinExistence type="predicted"/>
<dbReference type="AlphaFoldDB" id="A0A3A4P0G0"/>
<dbReference type="Pfam" id="PF04463">
    <property type="entry name" value="2-thiour_desulf"/>
    <property type="match status" value="1"/>
</dbReference>
<reference evidence="1 2" key="1">
    <citation type="journal article" date="2017" name="ISME J.">
        <title>Energy and carbon metabolisms in a deep terrestrial subsurface fluid microbial community.</title>
        <authorList>
            <person name="Momper L."/>
            <person name="Jungbluth S.P."/>
            <person name="Lee M.D."/>
            <person name="Amend J.P."/>
        </authorList>
    </citation>
    <scope>NUCLEOTIDE SEQUENCE [LARGE SCALE GENOMIC DNA]</scope>
    <source>
        <strain evidence="1">SURF_5</strain>
    </source>
</reference>
<evidence type="ECO:0000313" key="2">
    <source>
        <dbReference type="Proteomes" id="UP000265882"/>
    </source>
</evidence>
<dbReference type="Proteomes" id="UP000265882">
    <property type="component" value="Unassembled WGS sequence"/>
</dbReference>
<protein>
    <submittedName>
        <fullName evidence="1">DUF523 domain-containing protein</fullName>
    </submittedName>
</protein>
<dbReference type="PANTHER" id="PTHR30087:SF1">
    <property type="entry name" value="HYPOTHETICAL CYTOSOLIC PROTEIN"/>
    <property type="match status" value="1"/>
</dbReference>
<accession>A0A3A4P0G0</accession>
<evidence type="ECO:0000313" key="1">
    <source>
        <dbReference type="EMBL" id="RJP21341.1"/>
    </source>
</evidence>
<organism evidence="1 2">
    <name type="scientific">Abyssobacteria bacterium (strain SURF_5)</name>
    <dbReference type="NCBI Taxonomy" id="2093360"/>
    <lineage>
        <taxon>Bacteria</taxon>
        <taxon>Pseudomonadati</taxon>
        <taxon>Candidatus Hydrogenedentota</taxon>
        <taxon>Candidatus Abyssobacteria</taxon>
    </lineage>
</organism>
<gene>
    <name evidence="1" type="ORF">C4520_10020</name>
</gene>
<dbReference type="EMBL" id="QZKU01000068">
    <property type="protein sequence ID" value="RJP21341.1"/>
    <property type="molecule type" value="Genomic_DNA"/>
</dbReference>
<dbReference type="InterPro" id="IPR007553">
    <property type="entry name" value="2-thiour_desulf"/>
</dbReference>
<name>A0A3A4P0G0_ABYX5</name>